<dbReference type="AlphaFoldDB" id="E4Z6T0"/>
<dbReference type="Proteomes" id="UP000011014">
    <property type="component" value="Unassembled WGS sequence"/>
</dbReference>
<accession>E4Z6T0</accession>
<feature type="non-terminal residue" evidence="2">
    <location>
        <position position="1"/>
    </location>
</feature>
<reference evidence="2" key="1">
    <citation type="journal article" date="2010" name="Science">
        <title>Plasticity of animal genome architecture unmasked by rapid evolution of a pelagic tunicate.</title>
        <authorList>
            <person name="Denoeud F."/>
            <person name="Henriet S."/>
            <person name="Mungpakdee S."/>
            <person name="Aury J.M."/>
            <person name="Da Silva C."/>
            <person name="Brinkmann H."/>
            <person name="Mikhaleva J."/>
            <person name="Olsen L.C."/>
            <person name="Jubin C."/>
            <person name="Canestro C."/>
            <person name="Bouquet J.M."/>
            <person name="Danks G."/>
            <person name="Poulain J."/>
            <person name="Campsteijn C."/>
            <person name="Adamski M."/>
            <person name="Cross I."/>
            <person name="Yadetie F."/>
            <person name="Muffato M."/>
            <person name="Louis A."/>
            <person name="Butcher S."/>
            <person name="Tsagkogeorga G."/>
            <person name="Konrad A."/>
            <person name="Singh S."/>
            <person name="Jensen M.F."/>
            <person name="Cong E.H."/>
            <person name="Eikeseth-Otteraa H."/>
            <person name="Noel B."/>
            <person name="Anthouard V."/>
            <person name="Porcel B.M."/>
            <person name="Kachouri-Lafond R."/>
            <person name="Nishino A."/>
            <person name="Ugolini M."/>
            <person name="Chourrout P."/>
            <person name="Nishida H."/>
            <person name="Aasland R."/>
            <person name="Huzurbazar S."/>
            <person name="Westhof E."/>
            <person name="Delsuc F."/>
            <person name="Lehrach H."/>
            <person name="Reinhardt R."/>
            <person name="Weissenbach J."/>
            <person name="Roy S.W."/>
            <person name="Artiguenave F."/>
            <person name="Postlethwait J.H."/>
            <person name="Manak J.R."/>
            <person name="Thompson E.M."/>
            <person name="Jaillon O."/>
            <person name="Du Pasquier L."/>
            <person name="Boudinot P."/>
            <person name="Liberles D.A."/>
            <person name="Volff J.N."/>
            <person name="Philippe H."/>
            <person name="Lenhard B."/>
            <person name="Roest Crollius H."/>
            <person name="Wincker P."/>
            <person name="Chourrout D."/>
        </authorList>
    </citation>
    <scope>NUCLEOTIDE SEQUENCE [LARGE SCALE GENOMIC DNA]</scope>
</reference>
<feature type="region of interest" description="Disordered" evidence="1">
    <location>
        <begin position="1"/>
        <end position="23"/>
    </location>
</feature>
<sequence length="23" mass="2566">DIKRNLTSKKEAHLPNTCSPALE</sequence>
<evidence type="ECO:0000256" key="1">
    <source>
        <dbReference type="SAM" id="MobiDB-lite"/>
    </source>
</evidence>
<organism evidence="2">
    <name type="scientific">Oikopleura dioica</name>
    <name type="common">Tunicate</name>
    <dbReference type="NCBI Taxonomy" id="34765"/>
    <lineage>
        <taxon>Eukaryota</taxon>
        <taxon>Metazoa</taxon>
        <taxon>Chordata</taxon>
        <taxon>Tunicata</taxon>
        <taxon>Appendicularia</taxon>
        <taxon>Copelata</taxon>
        <taxon>Oikopleuridae</taxon>
        <taxon>Oikopleura</taxon>
    </lineage>
</organism>
<dbReference type="EMBL" id="FN658197">
    <property type="protein sequence ID" value="CBY43408.1"/>
    <property type="molecule type" value="Genomic_DNA"/>
</dbReference>
<gene>
    <name evidence="2" type="ORF">GSOID_T00028000001</name>
</gene>
<name>E4Z6T0_OIKDI</name>
<evidence type="ECO:0000313" key="2">
    <source>
        <dbReference type="EMBL" id="CBY43408.1"/>
    </source>
</evidence>
<protein>
    <submittedName>
        <fullName evidence="2">Uncharacterized protein</fullName>
    </submittedName>
</protein>
<proteinExistence type="predicted"/>